<evidence type="ECO:0000313" key="2">
    <source>
        <dbReference type="EMBL" id="MFC3230940.1"/>
    </source>
</evidence>
<reference evidence="3" key="1">
    <citation type="journal article" date="2019" name="Int. J. Syst. Evol. Microbiol.">
        <title>The Global Catalogue of Microorganisms (GCM) 10K type strain sequencing project: providing services to taxonomists for standard genome sequencing and annotation.</title>
        <authorList>
            <consortium name="The Broad Institute Genomics Platform"/>
            <consortium name="The Broad Institute Genome Sequencing Center for Infectious Disease"/>
            <person name="Wu L."/>
            <person name="Ma J."/>
        </authorList>
    </citation>
    <scope>NUCLEOTIDE SEQUENCE [LARGE SCALE GENOMIC DNA]</scope>
    <source>
        <strain evidence="3">KCTC 42964</strain>
    </source>
</reference>
<dbReference type="PROSITE" id="PS51318">
    <property type="entry name" value="TAT"/>
    <property type="match status" value="1"/>
</dbReference>
<dbReference type="EMBL" id="JBHRTR010000054">
    <property type="protein sequence ID" value="MFC3230940.1"/>
    <property type="molecule type" value="Genomic_DNA"/>
</dbReference>
<keyword evidence="3" id="KW-1185">Reference proteome</keyword>
<dbReference type="InterPro" id="IPR008309">
    <property type="entry name" value="YdbL"/>
</dbReference>
<name>A0ABV7L9I5_9PROT</name>
<comment type="caution">
    <text evidence="2">The sequence shown here is derived from an EMBL/GenBank/DDBJ whole genome shotgun (WGS) entry which is preliminary data.</text>
</comment>
<protein>
    <submittedName>
        <fullName evidence="2">DUF1318 domain-containing protein</fullName>
    </submittedName>
</protein>
<dbReference type="RefSeq" id="WP_379906409.1">
    <property type="nucleotide sequence ID" value="NZ_JBHRTR010000054.1"/>
</dbReference>
<dbReference type="Proteomes" id="UP001595528">
    <property type="component" value="Unassembled WGS sequence"/>
</dbReference>
<evidence type="ECO:0000313" key="3">
    <source>
        <dbReference type="Proteomes" id="UP001595528"/>
    </source>
</evidence>
<sequence>MTSRRLFLAGLTAGGLAAALAAPRSAAAQTPEEMLRAGTAGERFDGYMEARDPGAASAVAAINAKRRAVYQERATQQGVPVEAVAKVYAGEIINRAPPGSWILQQNGSWVQK</sequence>
<organism evidence="2 3">
    <name type="scientific">Marinibaculum pumilum</name>
    <dbReference type="NCBI Taxonomy" id="1766165"/>
    <lineage>
        <taxon>Bacteria</taxon>
        <taxon>Pseudomonadati</taxon>
        <taxon>Pseudomonadota</taxon>
        <taxon>Alphaproteobacteria</taxon>
        <taxon>Rhodospirillales</taxon>
        <taxon>Rhodospirillaceae</taxon>
        <taxon>Marinibaculum</taxon>
    </lineage>
</organism>
<dbReference type="Pfam" id="PF07027">
    <property type="entry name" value="DUF1318"/>
    <property type="match status" value="1"/>
</dbReference>
<keyword evidence="1" id="KW-0732">Signal</keyword>
<gene>
    <name evidence="2" type="ORF">ACFOGJ_27085</name>
</gene>
<feature type="chain" id="PRO_5046870464" evidence="1">
    <location>
        <begin position="22"/>
        <end position="112"/>
    </location>
</feature>
<dbReference type="InterPro" id="IPR006311">
    <property type="entry name" value="TAT_signal"/>
</dbReference>
<feature type="signal peptide" evidence="1">
    <location>
        <begin position="1"/>
        <end position="21"/>
    </location>
</feature>
<proteinExistence type="predicted"/>
<accession>A0ABV7L9I5</accession>
<evidence type="ECO:0000256" key="1">
    <source>
        <dbReference type="SAM" id="SignalP"/>
    </source>
</evidence>